<dbReference type="Proteomes" id="UP000037178">
    <property type="component" value="Unassembled WGS sequence"/>
</dbReference>
<dbReference type="OrthoDB" id="9802264at2"/>
<keyword evidence="7" id="KW-0472">Membrane</keyword>
<name>A0A0J9ECF8_9RHOB</name>
<dbReference type="GO" id="GO:0016887">
    <property type="term" value="F:ATP hydrolysis activity"/>
    <property type="evidence" value="ECO:0007669"/>
    <property type="project" value="InterPro"/>
</dbReference>
<dbReference type="InterPro" id="IPR027417">
    <property type="entry name" value="P-loop_NTPase"/>
</dbReference>
<dbReference type="InterPro" id="IPR050166">
    <property type="entry name" value="ABC_transporter_ATP-bind"/>
</dbReference>
<sequence>MLEFKDAYKSFGQGDQATPVLQDINLKVEEGEFLVFLGFSGTGKTTLINLMAGLDTPSKGAVTFKGQPIKGPGPERGVIFQSYSLMPWLTVSGNVGLAVDTVFPKLSKAERAKKVAHYVSMVGLSHAASRRPAELSGGMRQRVNVARALAMNPEVLLLDEPLSALDALTRGNLADEIVGIWEAEKKTCVLITNDVDEAILMGDRIIALNPDGTLGAEFSVDLARPRDRTAMNHNEGFKTLRAEVTKYLMDVGIEAKIEGTRILPDVTPIHGVPSAVAKAAESKRDERYLEFSQLHKVYPTPKGPLTVVEDFDFKMNKGEFISLIGHSGCGKSTVLTMAAGLNEISKGAIVLDGHHVEGADPERAVVFQSPSLFPWLTAKQNVAIGVDKVYPKASQAERQDVVEYYLERVGLADAMDKSAMDLSNGMKQRVGIARAFALSPKLLLLDEPFGMLDSLTRWELQEVLMEVWSRTKVTAICVTHDVDEAILLADRVVMMTNGPQATIGKIVDVDLPRPRTRKALLEHADYYNYRQEVLDFLEKYEHGAKPKPKQPAPKPIAAE</sequence>
<evidence type="ECO:0000313" key="10">
    <source>
        <dbReference type="Proteomes" id="UP000037178"/>
    </source>
</evidence>
<dbReference type="CDD" id="cd03293">
    <property type="entry name" value="ABC_NrtD_SsuB_transporters"/>
    <property type="match status" value="2"/>
</dbReference>
<accession>A0A0J9ECF8</accession>
<evidence type="ECO:0000313" key="9">
    <source>
        <dbReference type="EMBL" id="KMW59394.1"/>
    </source>
</evidence>
<feature type="domain" description="ABC transporter" evidence="8">
    <location>
        <begin position="289"/>
        <end position="522"/>
    </location>
</feature>
<comment type="similarity">
    <text evidence="2">Belongs to the ABC transporter superfamily.</text>
</comment>
<dbReference type="EMBL" id="LFTY01000002">
    <property type="protein sequence ID" value="KMW59394.1"/>
    <property type="molecule type" value="Genomic_DNA"/>
</dbReference>
<evidence type="ECO:0000256" key="7">
    <source>
        <dbReference type="ARBA" id="ARBA00023136"/>
    </source>
</evidence>
<dbReference type="PANTHER" id="PTHR42788">
    <property type="entry name" value="TAURINE IMPORT ATP-BINDING PROTEIN-RELATED"/>
    <property type="match status" value="1"/>
</dbReference>
<evidence type="ECO:0000256" key="4">
    <source>
        <dbReference type="ARBA" id="ARBA00022475"/>
    </source>
</evidence>
<dbReference type="PATRIC" id="fig|1675527.3.peg.4578"/>
<dbReference type="PROSITE" id="PS00211">
    <property type="entry name" value="ABC_TRANSPORTER_1"/>
    <property type="match status" value="1"/>
</dbReference>
<dbReference type="STRING" id="1675527.AIOL_004376"/>
<keyword evidence="10" id="KW-1185">Reference proteome</keyword>
<dbReference type="InterPro" id="IPR005890">
    <property type="entry name" value="NO3_transporter_ATP-bd-like"/>
</dbReference>
<keyword evidence="3" id="KW-0813">Transport</keyword>
<keyword evidence="5" id="KW-0547">Nucleotide-binding</keyword>
<dbReference type="SUPFAM" id="SSF52540">
    <property type="entry name" value="P-loop containing nucleoside triphosphate hydrolases"/>
    <property type="match status" value="2"/>
</dbReference>
<evidence type="ECO:0000259" key="8">
    <source>
        <dbReference type="PROSITE" id="PS50893"/>
    </source>
</evidence>
<comment type="subcellular location">
    <subcellularLocation>
        <location evidence="1">Cell membrane</location>
        <topology evidence="1">Peripheral membrane protein</topology>
    </subcellularLocation>
</comment>
<keyword evidence="6 9" id="KW-0067">ATP-binding</keyword>
<dbReference type="InterPro" id="IPR003439">
    <property type="entry name" value="ABC_transporter-like_ATP-bd"/>
</dbReference>
<dbReference type="InterPro" id="IPR017871">
    <property type="entry name" value="ABC_transporter-like_CS"/>
</dbReference>
<dbReference type="GO" id="GO:0005524">
    <property type="term" value="F:ATP binding"/>
    <property type="evidence" value="ECO:0007669"/>
    <property type="project" value="UniProtKB-KW"/>
</dbReference>
<evidence type="ECO:0000256" key="5">
    <source>
        <dbReference type="ARBA" id="ARBA00022741"/>
    </source>
</evidence>
<dbReference type="AlphaFoldDB" id="A0A0J9ECF8"/>
<dbReference type="RefSeq" id="WP_049644880.1">
    <property type="nucleotide sequence ID" value="NZ_LFTY01000002.1"/>
</dbReference>
<proteinExistence type="inferred from homology"/>
<evidence type="ECO:0000256" key="2">
    <source>
        <dbReference type="ARBA" id="ARBA00005417"/>
    </source>
</evidence>
<gene>
    <name evidence="9" type="ORF">AIOL_004376</name>
</gene>
<dbReference type="PROSITE" id="PS50893">
    <property type="entry name" value="ABC_TRANSPORTER_2"/>
    <property type="match status" value="2"/>
</dbReference>
<evidence type="ECO:0000256" key="1">
    <source>
        <dbReference type="ARBA" id="ARBA00004202"/>
    </source>
</evidence>
<reference evidence="9 10" key="1">
    <citation type="submission" date="2015-06" db="EMBL/GenBank/DDBJ databases">
        <title>Draft genome sequence of an Alphaproteobacteria species associated to the Mediterranean sponge Oscarella lobularis.</title>
        <authorList>
            <person name="Jourda C."/>
            <person name="Santini S."/>
            <person name="Claverie J.-M."/>
        </authorList>
    </citation>
    <scope>NUCLEOTIDE SEQUENCE [LARGE SCALE GENOMIC DNA]</scope>
    <source>
        <strain evidence="9">IGS</strain>
    </source>
</reference>
<dbReference type="GO" id="GO:0005886">
    <property type="term" value="C:plasma membrane"/>
    <property type="evidence" value="ECO:0007669"/>
    <property type="project" value="UniProtKB-SubCell"/>
</dbReference>
<dbReference type="Gene3D" id="3.40.50.300">
    <property type="entry name" value="P-loop containing nucleotide triphosphate hydrolases"/>
    <property type="match status" value="2"/>
</dbReference>
<protein>
    <submittedName>
        <fullName evidence="9">Nitrate ABC transporter, ATP-binding protein</fullName>
    </submittedName>
</protein>
<keyword evidence="4" id="KW-1003">Cell membrane</keyword>
<evidence type="ECO:0000256" key="3">
    <source>
        <dbReference type="ARBA" id="ARBA00022448"/>
    </source>
</evidence>
<dbReference type="PANTHER" id="PTHR42788:SF7">
    <property type="entry name" value="NITRATE ABC TRANSPORTER ATP-BINDING PROTEIN"/>
    <property type="match status" value="1"/>
</dbReference>
<dbReference type="NCBIfam" id="TIGR01184">
    <property type="entry name" value="ntrCD"/>
    <property type="match status" value="1"/>
</dbReference>
<dbReference type="SMART" id="SM00382">
    <property type="entry name" value="AAA"/>
    <property type="match status" value="2"/>
</dbReference>
<dbReference type="Pfam" id="PF00005">
    <property type="entry name" value="ABC_tran"/>
    <property type="match status" value="2"/>
</dbReference>
<feature type="domain" description="ABC transporter" evidence="8">
    <location>
        <begin position="2"/>
        <end position="235"/>
    </location>
</feature>
<dbReference type="InterPro" id="IPR003593">
    <property type="entry name" value="AAA+_ATPase"/>
</dbReference>
<comment type="caution">
    <text evidence="9">The sequence shown here is derived from an EMBL/GenBank/DDBJ whole genome shotgun (WGS) entry which is preliminary data.</text>
</comment>
<evidence type="ECO:0000256" key="6">
    <source>
        <dbReference type="ARBA" id="ARBA00022840"/>
    </source>
</evidence>
<organism evidence="9 10">
    <name type="scientific">Candidatus Rhodobacter oscarellae</name>
    <dbReference type="NCBI Taxonomy" id="1675527"/>
    <lineage>
        <taxon>Bacteria</taxon>
        <taxon>Pseudomonadati</taxon>
        <taxon>Pseudomonadota</taxon>
        <taxon>Alphaproteobacteria</taxon>
        <taxon>Rhodobacterales</taxon>
        <taxon>Rhodobacter group</taxon>
        <taxon>Rhodobacter</taxon>
    </lineage>
</organism>
<dbReference type="GO" id="GO:0015112">
    <property type="term" value="F:nitrate transmembrane transporter activity"/>
    <property type="evidence" value="ECO:0007669"/>
    <property type="project" value="InterPro"/>
</dbReference>